<dbReference type="Gene3D" id="3.10.10.10">
    <property type="entry name" value="HIV Type 1 Reverse Transcriptase, subunit A, domain 1"/>
    <property type="match status" value="1"/>
</dbReference>
<dbReference type="InterPro" id="IPR041577">
    <property type="entry name" value="RT_RNaseH_2"/>
</dbReference>
<dbReference type="InterPro" id="IPR043502">
    <property type="entry name" value="DNA/RNA_pol_sf"/>
</dbReference>
<feature type="domain" description="Integrase catalytic" evidence="3">
    <location>
        <begin position="542"/>
        <end position="704"/>
    </location>
</feature>
<sequence>MAISWNGHHLLKFQLRQCDSGCGFSWAFVQTGDWHCRCLDWIFAQSEIPTEIPTIPSVIPTLPHTFPFLYTDSSNSDTSNRPPSQDPYEVTVARRRRSRVAARSSPPPSPTLRQILPAPPGSPRQPVVLVLPRQPIPFRRPYRYLPDHSSSDHFSSDDSSLHSSFDSSSGYSLDSSSVPLATRVPGTLSPVRTDLLLPRKRIKGAVTTSDYDDSTKESDEAYTEPDIDSYVQADIDANTAAVEAAAAWEADVRVEVGIGSDREDEAEFGDRCTIKIGVDRVLDIESAQREQGRRMLAELVLVCTKMVPKEEEKVEKFIRGLPDNIQGNVIADEPTRLQDAIQIANNLMDQKLKGYAARNAKNKRRFENNPKDNRESKMLQGRKRFGIVKREDLPGLPSDRQVEFQIDLVLGVAPAMRLQGSSVYSKINPRSGYHQLRVREEDIPKAVFKTRYDHYEFQVLSFGLTNAPAKSVKFDCGEKEEAAFQLLKQKLCSAPILALPEGSENFMVYYDASHKGLGAVLMQKEKVIAYASCQLKIHKKNYTTHDLELGALVFALKMWDTIFMARRKANMVADALSQKERINPLRVRPLVITIGLNLLVQFLNAQAKARKEENYEAKDRFTSYFSQSLQKALGTQLDMSTAYHPQTDGQSERTIQTLDDMLRVCVIDFRKGWDRHLPLVEFSYNNSYHINIKATPFEALYEQLCRVHSTFQVSNLKKCLPDETLVNLLNEIQINDKLHFVEEPIEIMDREVKHLKQSHIPIVKVRWNLRRGLELT</sequence>
<feature type="region of interest" description="Disordered" evidence="2">
    <location>
        <begin position="149"/>
        <end position="180"/>
    </location>
</feature>
<keyword evidence="4" id="KW-0808">Transferase</keyword>
<comment type="caution">
    <text evidence="4">The sequence shown here is derived from an EMBL/GenBank/DDBJ whole genome shotgun (WGS) entry which is preliminary data.</text>
</comment>
<dbReference type="GO" id="GO:0003964">
    <property type="term" value="F:RNA-directed DNA polymerase activity"/>
    <property type="evidence" value="ECO:0007669"/>
    <property type="project" value="UniProtKB-KW"/>
</dbReference>
<dbReference type="PANTHER" id="PTHR37984">
    <property type="entry name" value="PROTEIN CBG26694"/>
    <property type="match status" value="1"/>
</dbReference>
<organism evidence="4">
    <name type="scientific">Tanacetum cinerariifolium</name>
    <name type="common">Dalmatian daisy</name>
    <name type="synonym">Chrysanthemum cinerariifolium</name>
    <dbReference type="NCBI Taxonomy" id="118510"/>
    <lineage>
        <taxon>Eukaryota</taxon>
        <taxon>Viridiplantae</taxon>
        <taxon>Streptophyta</taxon>
        <taxon>Embryophyta</taxon>
        <taxon>Tracheophyta</taxon>
        <taxon>Spermatophyta</taxon>
        <taxon>Magnoliopsida</taxon>
        <taxon>eudicotyledons</taxon>
        <taxon>Gunneridae</taxon>
        <taxon>Pentapetalae</taxon>
        <taxon>asterids</taxon>
        <taxon>campanulids</taxon>
        <taxon>Asterales</taxon>
        <taxon>Asteraceae</taxon>
        <taxon>Asteroideae</taxon>
        <taxon>Anthemideae</taxon>
        <taxon>Anthemidinae</taxon>
        <taxon>Tanacetum</taxon>
    </lineage>
</organism>
<keyword evidence="1" id="KW-0511">Multifunctional enzyme</keyword>
<keyword evidence="4" id="KW-0548">Nucleotidyltransferase</keyword>
<dbReference type="GO" id="GO:0015074">
    <property type="term" value="P:DNA integration"/>
    <property type="evidence" value="ECO:0007669"/>
    <property type="project" value="InterPro"/>
</dbReference>
<feature type="region of interest" description="Disordered" evidence="2">
    <location>
        <begin position="73"/>
        <end position="129"/>
    </location>
</feature>
<accession>A0A6L2JKW8</accession>
<name>A0A6L2JKW8_TANCI</name>
<dbReference type="Pfam" id="PF17919">
    <property type="entry name" value="RT_RNaseH_2"/>
    <property type="match status" value="1"/>
</dbReference>
<dbReference type="InterPro" id="IPR012337">
    <property type="entry name" value="RNaseH-like_sf"/>
</dbReference>
<dbReference type="InterPro" id="IPR043128">
    <property type="entry name" value="Rev_trsase/Diguanyl_cyclase"/>
</dbReference>
<dbReference type="PANTHER" id="PTHR37984:SF5">
    <property type="entry name" value="PROTEIN NYNRIN-LIKE"/>
    <property type="match status" value="1"/>
</dbReference>
<evidence type="ECO:0000259" key="3">
    <source>
        <dbReference type="PROSITE" id="PS50994"/>
    </source>
</evidence>
<protein>
    <submittedName>
        <fullName evidence="4">Reverse transcriptase domain-containing protein</fullName>
    </submittedName>
</protein>
<evidence type="ECO:0000256" key="1">
    <source>
        <dbReference type="ARBA" id="ARBA00023268"/>
    </source>
</evidence>
<dbReference type="InterPro" id="IPR001584">
    <property type="entry name" value="Integrase_cat-core"/>
</dbReference>
<dbReference type="Gene3D" id="3.30.420.10">
    <property type="entry name" value="Ribonuclease H-like superfamily/Ribonuclease H"/>
    <property type="match status" value="1"/>
</dbReference>
<dbReference type="SUPFAM" id="SSF56672">
    <property type="entry name" value="DNA/RNA polymerases"/>
    <property type="match status" value="1"/>
</dbReference>
<evidence type="ECO:0000256" key="2">
    <source>
        <dbReference type="SAM" id="MobiDB-lite"/>
    </source>
</evidence>
<dbReference type="PROSITE" id="PS50994">
    <property type="entry name" value="INTEGRASE"/>
    <property type="match status" value="1"/>
</dbReference>
<feature type="compositionally biased region" description="Basic and acidic residues" evidence="2">
    <location>
        <begin position="149"/>
        <end position="160"/>
    </location>
</feature>
<feature type="compositionally biased region" description="Polar residues" evidence="2">
    <location>
        <begin position="73"/>
        <end position="83"/>
    </location>
</feature>
<dbReference type="InterPro" id="IPR050951">
    <property type="entry name" value="Retrovirus_Pol_polyprotein"/>
</dbReference>
<proteinExistence type="predicted"/>
<dbReference type="Gene3D" id="3.30.70.270">
    <property type="match status" value="1"/>
</dbReference>
<feature type="compositionally biased region" description="Low complexity" evidence="2">
    <location>
        <begin position="161"/>
        <end position="177"/>
    </location>
</feature>
<dbReference type="InterPro" id="IPR036397">
    <property type="entry name" value="RNaseH_sf"/>
</dbReference>
<dbReference type="GO" id="GO:0003676">
    <property type="term" value="F:nucleic acid binding"/>
    <property type="evidence" value="ECO:0007669"/>
    <property type="project" value="InterPro"/>
</dbReference>
<dbReference type="SUPFAM" id="SSF53098">
    <property type="entry name" value="Ribonuclease H-like"/>
    <property type="match status" value="1"/>
</dbReference>
<evidence type="ECO:0000313" key="4">
    <source>
        <dbReference type="EMBL" id="GEU37596.1"/>
    </source>
</evidence>
<reference evidence="4" key="1">
    <citation type="journal article" date="2019" name="Sci. Rep.">
        <title>Draft genome of Tanacetum cinerariifolium, the natural source of mosquito coil.</title>
        <authorList>
            <person name="Yamashiro T."/>
            <person name="Shiraishi A."/>
            <person name="Satake H."/>
            <person name="Nakayama K."/>
        </authorList>
    </citation>
    <scope>NUCLEOTIDE SEQUENCE</scope>
</reference>
<dbReference type="EMBL" id="BKCJ010000948">
    <property type="protein sequence ID" value="GEU37596.1"/>
    <property type="molecule type" value="Genomic_DNA"/>
</dbReference>
<keyword evidence="4" id="KW-0695">RNA-directed DNA polymerase</keyword>
<gene>
    <name evidence="4" type="ORF">Tci_009574</name>
</gene>
<dbReference type="AlphaFoldDB" id="A0A6L2JKW8"/>